<dbReference type="OrthoDB" id="2563850at2759"/>
<gene>
    <name evidence="1" type="ORF">I302_02653</name>
    <name evidence="2" type="ORF">I302_103947</name>
</gene>
<dbReference type="KEGG" id="kbi:30207052"/>
<name>A0A1B9G9T9_9TREE</name>
<evidence type="ECO:0000313" key="2">
    <source>
        <dbReference type="EMBL" id="WVW81944.1"/>
    </source>
</evidence>
<evidence type="ECO:0000313" key="1">
    <source>
        <dbReference type="EMBL" id="OCF27804.1"/>
    </source>
</evidence>
<dbReference type="AlphaFoldDB" id="A0A1B9G9T9"/>
<reference evidence="1" key="1">
    <citation type="submission" date="2013-07" db="EMBL/GenBank/DDBJ databases">
        <title>The Genome Sequence of Cryptococcus bestiolae CBS10118.</title>
        <authorList>
            <consortium name="The Broad Institute Genome Sequencing Platform"/>
            <person name="Cuomo C."/>
            <person name="Litvintseva A."/>
            <person name="Chen Y."/>
            <person name="Heitman J."/>
            <person name="Sun S."/>
            <person name="Springer D."/>
            <person name="Dromer F."/>
            <person name="Young S.K."/>
            <person name="Zeng Q."/>
            <person name="Gargeya S."/>
            <person name="Fitzgerald M."/>
            <person name="Abouelleil A."/>
            <person name="Alvarado L."/>
            <person name="Berlin A.M."/>
            <person name="Chapman S.B."/>
            <person name="Dewar J."/>
            <person name="Goldberg J."/>
            <person name="Griggs A."/>
            <person name="Gujja S."/>
            <person name="Hansen M."/>
            <person name="Howarth C."/>
            <person name="Imamovic A."/>
            <person name="Larimer J."/>
            <person name="McCowan C."/>
            <person name="Murphy C."/>
            <person name="Pearson M."/>
            <person name="Priest M."/>
            <person name="Roberts A."/>
            <person name="Saif S."/>
            <person name="Shea T."/>
            <person name="Sykes S."/>
            <person name="Wortman J."/>
            <person name="Nusbaum C."/>
            <person name="Birren B."/>
        </authorList>
    </citation>
    <scope>NUCLEOTIDE SEQUENCE [LARGE SCALE GENOMIC DNA]</scope>
    <source>
        <strain evidence="1">CBS 10118</strain>
    </source>
</reference>
<sequence length="226" mass="25908">MGNQDTTTEYHSTYNDPRDEVVIRSSDNIHFRASRHKLMRVSTFFKDILDIRPVDHSEPIPLEFTSEVIIIFLDAISTSTVQIPYLEVKTAKSLLNLCNFLMSDSIQSSVTDKVIEIYLSVPFELLEIASSVNDVTLAQKALSAFDTNIVRFRLIPDSSDNFKSVGMDQLLDYLKRLRPSFQLSILHELLKPGQLFPNHKSIDRLVFVMEIDWKSLSDSFDPSQFE</sequence>
<dbReference type="EMBL" id="KI894019">
    <property type="protein sequence ID" value="OCF27804.1"/>
    <property type="molecule type" value="Genomic_DNA"/>
</dbReference>
<reference evidence="2" key="2">
    <citation type="submission" date="2013-07" db="EMBL/GenBank/DDBJ databases">
        <authorList>
            <consortium name="The Broad Institute Genome Sequencing Platform"/>
            <person name="Cuomo C."/>
            <person name="Litvintseva A."/>
            <person name="Chen Y."/>
            <person name="Heitman J."/>
            <person name="Sun S."/>
            <person name="Springer D."/>
            <person name="Dromer F."/>
            <person name="Young S.K."/>
            <person name="Zeng Q."/>
            <person name="Gargeya S."/>
            <person name="Fitzgerald M."/>
            <person name="Abouelleil A."/>
            <person name="Alvarado L."/>
            <person name="Berlin A.M."/>
            <person name="Chapman S.B."/>
            <person name="Dewar J."/>
            <person name="Goldberg J."/>
            <person name="Griggs A."/>
            <person name="Gujja S."/>
            <person name="Hansen M."/>
            <person name="Howarth C."/>
            <person name="Imamovic A."/>
            <person name="Larimer J."/>
            <person name="McCowan C."/>
            <person name="Murphy C."/>
            <person name="Pearson M."/>
            <person name="Priest M."/>
            <person name="Roberts A."/>
            <person name="Saif S."/>
            <person name="Shea T."/>
            <person name="Sykes S."/>
            <person name="Wortman J."/>
            <person name="Nusbaum C."/>
            <person name="Birren B."/>
        </authorList>
    </citation>
    <scope>NUCLEOTIDE SEQUENCE</scope>
    <source>
        <strain evidence="2">CBS 10118</strain>
    </source>
</reference>
<dbReference type="Proteomes" id="UP000092730">
    <property type="component" value="Chromosome 2"/>
</dbReference>
<dbReference type="RefSeq" id="XP_019048874.1">
    <property type="nucleotide sequence ID" value="XM_019189312.1"/>
</dbReference>
<dbReference type="Gene3D" id="3.30.710.10">
    <property type="entry name" value="Potassium Channel Kv1.1, Chain A"/>
    <property type="match status" value="1"/>
</dbReference>
<reference evidence="2" key="4">
    <citation type="submission" date="2024-02" db="EMBL/GenBank/DDBJ databases">
        <title>Comparative genomics of Cryptococcus and Kwoniella reveals pathogenesis evolution and contrasting modes of karyotype evolution via chromosome fusion or intercentromeric recombination.</title>
        <authorList>
            <person name="Coelho M.A."/>
            <person name="David-Palma M."/>
            <person name="Shea T."/>
            <person name="Bowers K."/>
            <person name="McGinley-Smith S."/>
            <person name="Mohammad A.W."/>
            <person name="Gnirke A."/>
            <person name="Yurkov A.M."/>
            <person name="Nowrousian M."/>
            <person name="Sun S."/>
            <person name="Cuomo C.A."/>
            <person name="Heitman J."/>
        </authorList>
    </citation>
    <scope>NUCLEOTIDE SEQUENCE</scope>
    <source>
        <strain evidence="2">CBS 10118</strain>
    </source>
</reference>
<keyword evidence="3" id="KW-1185">Reference proteome</keyword>
<dbReference type="VEuPathDB" id="FungiDB:I302_02653"/>
<organism evidence="1">
    <name type="scientific">Kwoniella bestiolae CBS 10118</name>
    <dbReference type="NCBI Taxonomy" id="1296100"/>
    <lineage>
        <taxon>Eukaryota</taxon>
        <taxon>Fungi</taxon>
        <taxon>Dikarya</taxon>
        <taxon>Basidiomycota</taxon>
        <taxon>Agaricomycotina</taxon>
        <taxon>Tremellomycetes</taxon>
        <taxon>Tremellales</taxon>
        <taxon>Cryptococcaceae</taxon>
        <taxon>Kwoniella</taxon>
    </lineage>
</organism>
<dbReference type="EMBL" id="CP144542">
    <property type="protein sequence ID" value="WVW81944.1"/>
    <property type="molecule type" value="Genomic_DNA"/>
</dbReference>
<dbReference type="InterPro" id="IPR011333">
    <property type="entry name" value="SKP1/BTB/POZ_sf"/>
</dbReference>
<proteinExistence type="predicted"/>
<reference evidence="1" key="3">
    <citation type="submission" date="2014-01" db="EMBL/GenBank/DDBJ databases">
        <title>Evolution of pathogenesis and genome organization in the Tremellales.</title>
        <authorList>
            <person name="Cuomo C."/>
            <person name="Litvintseva A."/>
            <person name="Heitman J."/>
            <person name="Chen Y."/>
            <person name="Sun S."/>
            <person name="Springer D."/>
            <person name="Dromer F."/>
            <person name="Young S."/>
            <person name="Zeng Q."/>
            <person name="Chapman S."/>
            <person name="Gujja S."/>
            <person name="Saif S."/>
            <person name="Birren B."/>
        </authorList>
    </citation>
    <scope>NUCLEOTIDE SEQUENCE</scope>
    <source>
        <strain evidence="1">CBS 10118</strain>
    </source>
</reference>
<protein>
    <recommendedName>
        <fullName evidence="4">BTB domain-containing protein</fullName>
    </recommendedName>
</protein>
<dbReference type="GeneID" id="30207052"/>
<accession>A0A1B9G9T9</accession>
<evidence type="ECO:0000313" key="3">
    <source>
        <dbReference type="Proteomes" id="UP000092730"/>
    </source>
</evidence>
<evidence type="ECO:0008006" key="4">
    <source>
        <dbReference type="Google" id="ProtNLM"/>
    </source>
</evidence>